<name>A0AA35XE49_GEOBA</name>
<sequence length="30" mass="3140">MTIQKFPLSPLNGTGVSPGPVNISFFSSCL</sequence>
<protein>
    <submittedName>
        <fullName evidence="1">Uncharacterized protein</fullName>
    </submittedName>
</protein>
<dbReference type="PROSITE" id="PS51257">
    <property type="entry name" value="PROKAR_LIPOPROTEIN"/>
    <property type="match status" value="1"/>
</dbReference>
<evidence type="ECO:0000313" key="2">
    <source>
        <dbReference type="Proteomes" id="UP001174909"/>
    </source>
</evidence>
<comment type="caution">
    <text evidence="1">The sequence shown here is derived from an EMBL/GenBank/DDBJ whole genome shotgun (WGS) entry which is preliminary data.</text>
</comment>
<keyword evidence="2" id="KW-1185">Reference proteome</keyword>
<dbReference type="EMBL" id="CASHTH010003703">
    <property type="protein sequence ID" value="CAI8048115.1"/>
    <property type="molecule type" value="Genomic_DNA"/>
</dbReference>
<accession>A0AA35XE49</accession>
<gene>
    <name evidence="1" type="ORF">GBAR_LOCUS26573</name>
</gene>
<reference evidence="1" key="1">
    <citation type="submission" date="2023-03" db="EMBL/GenBank/DDBJ databases">
        <authorList>
            <person name="Steffen K."/>
            <person name="Cardenas P."/>
        </authorList>
    </citation>
    <scope>NUCLEOTIDE SEQUENCE</scope>
</reference>
<dbReference type="AlphaFoldDB" id="A0AA35XE49"/>
<dbReference type="Proteomes" id="UP001174909">
    <property type="component" value="Unassembled WGS sequence"/>
</dbReference>
<proteinExistence type="predicted"/>
<organism evidence="1 2">
    <name type="scientific">Geodia barretti</name>
    <name type="common">Barrett's horny sponge</name>
    <dbReference type="NCBI Taxonomy" id="519541"/>
    <lineage>
        <taxon>Eukaryota</taxon>
        <taxon>Metazoa</taxon>
        <taxon>Porifera</taxon>
        <taxon>Demospongiae</taxon>
        <taxon>Heteroscleromorpha</taxon>
        <taxon>Tetractinellida</taxon>
        <taxon>Astrophorina</taxon>
        <taxon>Geodiidae</taxon>
        <taxon>Geodia</taxon>
    </lineage>
</organism>
<feature type="non-terminal residue" evidence="1">
    <location>
        <position position="30"/>
    </location>
</feature>
<evidence type="ECO:0000313" key="1">
    <source>
        <dbReference type="EMBL" id="CAI8048115.1"/>
    </source>
</evidence>